<dbReference type="PANTHER" id="PTHR11010">
    <property type="entry name" value="PROTEASE S28 PRO-X CARBOXYPEPTIDASE-RELATED"/>
    <property type="match status" value="1"/>
</dbReference>
<dbReference type="GO" id="GO:0006508">
    <property type="term" value="P:proteolysis"/>
    <property type="evidence" value="ECO:0007669"/>
    <property type="project" value="UniProtKB-KW"/>
</dbReference>
<dbReference type="OrthoDB" id="1735038at2759"/>
<evidence type="ECO:0008006" key="8">
    <source>
        <dbReference type="Google" id="ProtNLM"/>
    </source>
</evidence>
<keyword evidence="2" id="KW-0645">Protease</keyword>
<dbReference type="EMBL" id="KZ385538">
    <property type="protein sequence ID" value="PIO55539.1"/>
    <property type="molecule type" value="Genomic_DNA"/>
</dbReference>
<dbReference type="Proteomes" id="UP000230423">
    <property type="component" value="Unassembled WGS sequence"/>
</dbReference>
<evidence type="ECO:0000313" key="7">
    <source>
        <dbReference type="Proteomes" id="UP000230423"/>
    </source>
</evidence>
<dbReference type="Pfam" id="PF05577">
    <property type="entry name" value="Peptidase_S28"/>
    <property type="match status" value="1"/>
</dbReference>
<comment type="similarity">
    <text evidence="1">Belongs to the peptidase S28 family.</text>
</comment>
<dbReference type="PANTHER" id="PTHR11010:SF117">
    <property type="entry name" value="SERINE PROTEASE 16"/>
    <property type="match status" value="1"/>
</dbReference>
<evidence type="ECO:0000256" key="1">
    <source>
        <dbReference type="ARBA" id="ARBA00011079"/>
    </source>
</evidence>
<proteinExistence type="inferred from homology"/>
<evidence type="ECO:0000256" key="4">
    <source>
        <dbReference type="ARBA" id="ARBA00022801"/>
    </source>
</evidence>
<dbReference type="AlphaFoldDB" id="A0A2G9TC34"/>
<keyword evidence="7" id="KW-1185">Reference proteome</keyword>
<name>A0A2G9TC34_TELCI</name>
<protein>
    <recommendedName>
        <fullName evidence="8">Serine carboxypeptidase S28</fullName>
    </recommendedName>
</protein>
<reference evidence="6 7" key="1">
    <citation type="submission" date="2015-09" db="EMBL/GenBank/DDBJ databases">
        <title>Draft genome of the parasitic nematode Teladorsagia circumcincta isolate WARC Sus (inbred).</title>
        <authorList>
            <person name="Mitreva M."/>
        </authorList>
    </citation>
    <scope>NUCLEOTIDE SEQUENCE [LARGE SCALE GENOMIC DNA]</scope>
    <source>
        <strain evidence="6 7">S</strain>
    </source>
</reference>
<evidence type="ECO:0000256" key="5">
    <source>
        <dbReference type="ARBA" id="ARBA00023180"/>
    </source>
</evidence>
<keyword evidence="3" id="KW-0732">Signal</keyword>
<evidence type="ECO:0000256" key="2">
    <source>
        <dbReference type="ARBA" id="ARBA00022670"/>
    </source>
</evidence>
<dbReference type="InterPro" id="IPR008758">
    <property type="entry name" value="Peptidase_S28"/>
</dbReference>
<feature type="non-terminal residue" evidence="6">
    <location>
        <position position="1"/>
    </location>
</feature>
<keyword evidence="5" id="KW-0325">Glycoprotein</keyword>
<organism evidence="6 7">
    <name type="scientific">Teladorsagia circumcincta</name>
    <name type="common">Brown stomach worm</name>
    <name type="synonym">Ostertagia circumcincta</name>
    <dbReference type="NCBI Taxonomy" id="45464"/>
    <lineage>
        <taxon>Eukaryota</taxon>
        <taxon>Metazoa</taxon>
        <taxon>Ecdysozoa</taxon>
        <taxon>Nematoda</taxon>
        <taxon>Chromadorea</taxon>
        <taxon>Rhabditida</taxon>
        <taxon>Rhabditina</taxon>
        <taxon>Rhabditomorpha</taxon>
        <taxon>Strongyloidea</taxon>
        <taxon>Trichostrongylidae</taxon>
        <taxon>Teladorsagia</taxon>
    </lineage>
</organism>
<dbReference type="Gene3D" id="3.40.50.1820">
    <property type="entry name" value="alpha/beta hydrolase"/>
    <property type="match status" value="1"/>
</dbReference>
<gene>
    <name evidence="6" type="ORF">TELCIR_23073</name>
</gene>
<evidence type="ECO:0000256" key="3">
    <source>
        <dbReference type="ARBA" id="ARBA00022729"/>
    </source>
</evidence>
<dbReference type="InterPro" id="IPR029058">
    <property type="entry name" value="AB_hydrolase_fold"/>
</dbReference>
<sequence>GDKVVFPNGSVDPWKSLGLPVGDPDKNIDAFIIKGGAHCSDMYPASANDKPELTAARARILKSLDSWIQDALKPTGTDRCRSAPKRVHKDQWMKIRLDRKSGVNNG</sequence>
<accession>A0A2G9TC34</accession>
<dbReference type="GO" id="GO:0008239">
    <property type="term" value="F:dipeptidyl-peptidase activity"/>
    <property type="evidence" value="ECO:0007669"/>
    <property type="project" value="TreeGrafter"/>
</dbReference>
<evidence type="ECO:0000313" key="6">
    <source>
        <dbReference type="EMBL" id="PIO55539.1"/>
    </source>
</evidence>
<dbReference type="GO" id="GO:0070008">
    <property type="term" value="F:serine-type exopeptidase activity"/>
    <property type="evidence" value="ECO:0007669"/>
    <property type="project" value="InterPro"/>
</dbReference>
<keyword evidence="4" id="KW-0378">Hydrolase</keyword>